<dbReference type="SMART" id="SM00086">
    <property type="entry name" value="PAC"/>
    <property type="match status" value="4"/>
</dbReference>
<dbReference type="SUPFAM" id="SSF55781">
    <property type="entry name" value="GAF domain-like"/>
    <property type="match status" value="1"/>
</dbReference>
<dbReference type="PANTHER" id="PTHR44757">
    <property type="entry name" value="DIGUANYLATE CYCLASE DGCP"/>
    <property type="match status" value="1"/>
</dbReference>
<keyword evidence="3" id="KW-0175">Coiled coil</keyword>
<feature type="domain" description="PAC" evidence="5">
    <location>
        <begin position="793"/>
        <end position="843"/>
    </location>
</feature>
<name>A0ABU2FRJ0_9EURY</name>
<feature type="domain" description="PAS" evidence="4">
    <location>
        <begin position="235"/>
        <end position="289"/>
    </location>
</feature>
<reference evidence="6 7" key="1">
    <citation type="submission" date="2022-06" db="EMBL/GenBank/DDBJ databases">
        <title>Halomicroarcula sp. a new haloarchaeum isolate from saline soil.</title>
        <authorList>
            <person name="Strakova D."/>
            <person name="Galisteo C."/>
            <person name="Sanchez-Porro C."/>
            <person name="Ventosa A."/>
        </authorList>
    </citation>
    <scope>NUCLEOTIDE SEQUENCE [LARGE SCALE GENOMIC DNA]</scope>
    <source>
        <strain evidence="6 7">S3CR25-11</strain>
    </source>
</reference>
<dbReference type="InterPro" id="IPR013656">
    <property type="entry name" value="PAS_4"/>
</dbReference>
<comment type="caution">
    <text evidence="6">The sequence shown here is derived from an EMBL/GenBank/DDBJ whole genome shotgun (WGS) entry which is preliminary data.</text>
</comment>
<dbReference type="Pfam" id="PF13426">
    <property type="entry name" value="PAS_9"/>
    <property type="match status" value="2"/>
</dbReference>
<dbReference type="Proteomes" id="UP001268864">
    <property type="component" value="Unassembled WGS sequence"/>
</dbReference>
<sequence length="1246" mass="138015">MAQQPLTDTLQETLSLFDVGGAPLATSEVADRVGLGRRSAYERLERLVDHGCLETKKVGSSGRVWWRKASSTARADVDWPAAATSLVDDVLDGADVGVFVLDGTNEVRWINAATERYFGLDRERVIGADKRRLVEETIAETVDDGAAFTETVVSLYEGDAGREEFECRVTAGEGREERWLEHRSEPIESGAFAGGRVELYYDVTERKRTQLELAEEHRQFESLVTAVEEYAICKLDPDGHVETWNTGAEQIKGYDADEILGEHVETFYTAADREAGVPEQTLATAAEQGTVEAEGWRVAADGSRFWATVTITAIRDDDGELEGYAKVTRDMTERREREQALRRERDLTARLFETAPVRLAIFDTDGSLDRMNSEGREMFGLEADEGSDFDLTDYQFYDEDGTPLDTADHPARTVLSTGEPVSERLVGHDTPADDRRWVRVSAAPLVDDSGALERVVVAGEDVTELKRTAHQLERRRDELEDELREVFDRIDDAFFALDDDWRITHVNEQTTRLVDRPVSDILGRNIWEAFEAATDTNVQRNYERAMETQEPVTFETYYPPLESWFEVNAYPSASGLSVYFRDVTERRERERELEQYERAVETIGDGVYVVDEDREFVLVNDAYCHLTGYDREALLGSHVSVVAPEDGLDRGDALRAELLESDETVGTLEAELATADGGTVPIEARFALFDRGDEGYGSVGVVRDVTERRKRERELRRYESIVETVEDGIYTVSEDGVFTFVNDAHKEMIGFPSTELVGRKAGWLVESGVLDPDVIAQAREMDARLRAGECESSSIEATLSRPDGSTVETEATFNTLTTDGGHERVGVVRDVTDRVERERELERQREQLAALNSLNEAVREVTAAVIEQSTREEIEAAVCTYLADSASYLFAWVGEVDAHAETVSVRTEAGAAGYLDDIVVSVDPDDEYGDGPAGRAFRTGEIQTVSTVSDDQYGPWRDHGAAHDVESAAAIPIGHDGTVYGTLNVYADRQNAFEGQEQAVIAQLGDIVGHAIAAAERKQALLSDEVVELQLVVPDVFAAAMDGEELPGRAQLDHTISVGDGEFIIYGSATDDAVGWLRTLVDAVPPWEALTVHGVSDGEATFELRLTDPPMLSAIASVGGAVERAVIEDGDYRMTVHVPTSVAVRQVVDPIERAYPSVQLRRREQMTKTRDPADRMGAELLADLTDRQRTALETAYHAGFFEWPRAASGEQVASSLSIAPPTFHQHLRKAELAVFQQVFRSGTTDA</sequence>
<evidence type="ECO:0000259" key="4">
    <source>
        <dbReference type="PROSITE" id="PS50112"/>
    </source>
</evidence>
<evidence type="ECO:0000256" key="3">
    <source>
        <dbReference type="SAM" id="Coils"/>
    </source>
</evidence>
<dbReference type="InterPro" id="IPR031803">
    <property type="entry name" value="BAT_GAF/HTH-assoc"/>
</dbReference>
<dbReference type="SMART" id="SM00065">
    <property type="entry name" value="GAF"/>
    <property type="match status" value="1"/>
</dbReference>
<dbReference type="InterPro" id="IPR000700">
    <property type="entry name" value="PAS-assoc_C"/>
</dbReference>
<dbReference type="InterPro" id="IPR001610">
    <property type="entry name" value="PAC"/>
</dbReference>
<dbReference type="Pfam" id="PF08448">
    <property type="entry name" value="PAS_4"/>
    <property type="match status" value="3"/>
</dbReference>
<dbReference type="InterPro" id="IPR052155">
    <property type="entry name" value="Biofilm_reg_signaling"/>
</dbReference>
<organism evidence="6 7">
    <name type="scientific">Haloarcula onubensis</name>
    <dbReference type="NCBI Taxonomy" id="2950539"/>
    <lineage>
        <taxon>Archaea</taxon>
        <taxon>Methanobacteriati</taxon>
        <taxon>Methanobacteriota</taxon>
        <taxon>Stenosarchaea group</taxon>
        <taxon>Halobacteria</taxon>
        <taxon>Halobacteriales</taxon>
        <taxon>Haloarculaceae</taxon>
        <taxon>Haloarcula</taxon>
    </lineage>
</organism>
<keyword evidence="1" id="KW-0805">Transcription regulation</keyword>
<dbReference type="Pfam" id="PF15915">
    <property type="entry name" value="BAT"/>
    <property type="match status" value="1"/>
</dbReference>
<evidence type="ECO:0000313" key="7">
    <source>
        <dbReference type="Proteomes" id="UP001268864"/>
    </source>
</evidence>
<keyword evidence="2" id="KW-0804">Transcription</keyword>
<feature type="domain" description="PAC" evidence="5">
    <location>
        <begin position="289"/>
        <end position="343"/>
    </location>
</feature>
<dbReference type="PROSITE" id="PS50113">
    <property type="entry name" value="PAC"/>
    <property type="match status" value="4"/>
</dbReference>
<proteinExistence type="predicted"/>
<dbReference type="PROSITE" id="PS50112">
    <property type="entry name" value="PAS"/>
    <property type="match status" value="6"/>
</dbReference>
<accession>A0ABU2FRJ0</accession>
<feature type="coiled-coil region" evidence="3">
    <location>
        <begin position="834"/>
        <end position="861"/>
    </location>
</feature>
<feature type="domain" description="PAC" evidence="5">
    <location>
        <begin position="666"/>
        <end position="717"/>
    </location>
</feature>
<dbReference type="Gene3D" id="3.30.450.20">
    <property type="entry name" value="PAS domain"/>
    <property type="match status" value="6"/>
</dbReference>
<feature type="domain" description="PAS" evidence="4">
    <location>
        <begin position="83"/>
        <end position="127"/>
    </location>
</feature>
<dbReference type="Gene3D" id="3.30.450.40">
    <property type="match status" value="1"/>
</dbReference>
<dbReference type="InterPro" id="IPR035965">
    <property type="entry name" value="PAS-like_dom_sf"/>
</dbReference>
<evidence type="ECO:0000313" key="6">
    <source>
        <dbReference type="EMBL" id="MDS0282771.1"/>
    </source>
</evidence>
<dbReference type="Pfam" id="PF13185">
    <property type="entry name" value="GAF_2"/>
    <property type="match status" value="1"/>
</dbReference>
<dbReference type="Pfam" id="PF00989">
    <property type="entry name" value="PAS"/>
    <property type="match status" value="1"/>
</dbReference>
<dbReference type="SUPFAM" id="SSF55785">
    <property type="entry name" value="PYP-like sensor domain (PAS domain)"/>
    <property type="match status" value="6"/>
</dbReference>
<gene>
    <name evidence="6" type="ORF">NDI86_11600</name>
</gene>
<dbReference type="Pfam" id="PF04967">
    <property type="entry name" value="HTH_10"/>
    <property type="match status" value="1"/>
</dbReference>
<dbReference type="NCBIfam" id="TIGR00229">
    <property type="entry name" value="sensory_box"/>
    <property type="match status" value="5"/>
</dbReference>
<keyword evidence="7" id="KW-1185">Reference proteome</keyword>
<feature type="domain" description="PAS" evidence="4">
    <location>
        <begin position="592"/>
        <end position="646"/>
    </location>
</feature>
<feature type="domain" description="PAC" evidence="5">
    <location>
        <begin position="419"/>
        <end position="474"/>
    </location>
</feature>
<protein>
    <submittedName>
        <fullName evidence="6">PAS domain S-box protein</fullName>
    </submittedName>
</protein>
<evidence type="ECO:0000259" key="5">
    <source>
        <dbReference type="PROSITE" id="PS50113"/>
    </source>
</evidence>
<dbReference type="SMART" id="SM00091">
    <property type="entry name" value="PAS"/>
    <property type="match status" value="6"/>
</dbReference>
<dbReference type="CDD" id="cd00130">
    <property type="entry name" value="PAS"/>
    <property type="match status" value="4"/>
</dbReference>
<dbReference type="InterPro" id="IPR007050">
    <property type="entry name" value="HTH_bacterioopsin"/>
</dbReference>
<feature type="coiled-coil region" evidence="3">
    <location>
        <begin position="462"/>
        <end position="489"/>
    </location>
</feature>
<dbReference type="RefSeq" id="WP_310900598.1">
    <property type="nucleotide sequence ID" value="NZ_JAMQOS010000003.1"/>
</dbReference>
<dbReference type="InterPro" id="IPR029016">
    <property type="entry name" value="GAF-like_dom_sf"/>
</dbReference>
<dbReference type="InterPro" id="IPR013767">
    <property type="entry name" value="PAS_fold"/>
</dbReference>
<evidence type="ECO:0000256" key="2">
    <source>
        <dbReference type="ARBA" id="ARBA00023163"/>
    </source>
</evidence>
<dbReference type="EMBL" id="JAMQOS010000003">
    <property type="protein sequence ID" value="MDS0282771.1"/>
    <property type="molecule type" value="Genomic_DNA"/>
</dbReference>
<dbReference type="InterPro" id="IPR003018">
    <property type="entry name" value="GAF"/>
</dbReference>
<feature type="domain" description="PAS" evidence="4">
    <location>
        <begin position="344"/>
        <end position="385"/>
    </location>
</feature>
<evidence type="ECO:0000256" key="1">
    <source>
        <dbReference type="ARBA" id="ARBA00023015"/>
    </source>
</evidence>
<feature type="domain" description="PAS" evidence="4">
    <location>
        <begin position="714"/>
        <end position="759"/>
    </location>
</feature>
<feature type="domain" description="PAS" evidence="4">
    <location>
        <begin position="479"/>
        <end position="549"/>
    </location>
</feature>
<dbReference type="InterPro" id="IPR000014">
    <property type="entry name" value="PAS"/>
</dbReference>
<dbReference type="PANTHER" id="PTHR44757:SF2">
    <property type="entry name" value="BIOFILM ARCHITECTURE MAINTENANCE PROTEIN MBAA"/>
    <property type="match status" value="1"/>
</dbReference>